<name>A0A8W8MN44_MAGGI</name>
<evidence type="ECO:0000313" key="1">
    <source>
        <dbReference type="EnsemblMetazoa" id="G34251.1:cds"/>
    </source>
</evidence>
<dbReference type="Proteomes" id="UP000005408">
    <property type="component" value="Unassembled WGS sequence"/>
</dbReference>
<protein>
    <submittedName>
        <fullName evidence="1">Uncharacterized protein</fullName>
    </submittedName>
</protein>
<reference evidence="1" key="1">
    <citation type="submission" date="2022-08" db="UniProtKB">
        <authorList>
            <consortium name="EnsemblMetazoa"/>
        </authorList>
    </citation>
    <scope>IDENTIFICATION</scope>
    <source>
        <strain evidence="1">05x7-T-G4-1.051#20</strain>
    </source>
</reference>
<accession>A0A8W8MN44</accession>
<organism evidence="1 2">
    <name type="scientific">Magallana gigas</name>
    <name type="common">Pacific oyster</name>
    <name type="synonym">Crassostrea gigas</name>
    <dbReference type="NCBI Taxonomy" id="29159"/>
    <lineage>
        <taxon>Eukaryota</taxon>
        <taxon>Metazoa</taxon>
        <taxon>Spiralia</taxon>
        <taxon>Lophotrochozoa</taxon>
        <taxon>Mollusca</taxon>
        <taxon>Bivalvia</taxon>
        <taxon>Autobranchia</taxon>
        <taxon>Pteriomorphia</taxon>
        <taxon>Ostreida</taxon>
        <taxon>Ostreoidea</taxon>
        <taxon>Ostreidae</taxon>
        <taxon>Magallana</taxon>
    </lineage>
</organism>
<dbReference type="EnsemblMetazoa" id="G34251.1">
    <property type="protein sequence ID" value="G34251.1:cds"/>
    <property type="gene ID" value="G34251"/>
</dbReference>
<evidence type="ECO:0000313" key="2">
    <source>
        <dbReference type="Proteomes" id="UP000005408"/>
    </source>
</evidence>
<proteinExistence type="predicted"/>
<keyword evidence="2" id="KW-1185">Reference proteome</keyword>
<sequence>MTRSSEFASLRQAYTWTCSMFVPPEQNVKGVKFYRNNILCVLIGYLNNDCVNQSANPRYTYLCLSDNVYTLTIPAENMTEYEQGSLWRCEYVVSSSYRSSDVIIKIANWKT</sequence>
<dbReference type="AlphaFoldDB" id="A0A8W8MN44"/>